<protein>
    <submittedName>
        <fullName evidence="3">Type II CAAX endopeptidase family protein</fullName>
    </submittedName>
</protein>
<feature type="transmembrane region" description="Helical" evidence="1">
    <location>
        <begin position="84"/>
        <end position="106"/>
    </location>
</feature>
<dbReference type="InterPro" id="IPR052710">
    <property type="entry name" value="CAAX_protease"/>
</dbReference>
<dbReference type="Pfam" id="PF02517">
    <property type="entry name" value="Rce1-like"/>
    <property type="match status" value="1"/>
</dbReference>
<gene>
    <name evidence="3" type="ORF">GCM10008967_11760</name>
</gene>
<keyword evidence="1" id="KW-0472">Membrane</keyword>
<comment type="caution">
    <text evidence="3">The sequence shown here is derived from an EMBL/GenBank/DDBJ whole genome shotgun (WGS) entry which is preliminary data.</text>
</comment>
<reference evidence="4" key="1">
    <citation type="journal article" date="2019" name="Int. J. Syst. Evol. Microbiol.">
        <title>The Global Catalogue of Microorganisms (GCM) 10K type strain sequencing project: providing services to taxonomists for standard genome sequencing and annotation.</title>
        <authorList>
            <consortium name="The Broad Institute Genomics Platform"/>
            <consortium name="The Broad Institute Genome Sequencing Center for Infectious Disease"/>
            <person name="Wu L."/>
            <person name="Ma J."/>
        </authorList>
    </citation>
    <scope>NUCLEOTIDE SEQUENCE [LARGE SCALE GENOMIC DNA]</scope>
    <source>
        <strain evidence="4">JCM 9731</strain>
    </source>
</reference>
<dbReference type="Proteomes" id="UP001500782">
    <property type="component" value="Unassembled WGS sequence"/>
</dbReference>
<feature type="transmembrane region" description="Helical" evidence="1">
    <location>
        <begin position="45"/>
        <end position="64"/>
    </location>
</feature>
<keyword evidence="1" id="KW-1133">Transmembrane helix</keyword>
<dbReference type="PANTHER" id="PTHR36435:SF6">
    <property type="entry name" value="ABORTIVE INFECTION PROTEIN"/>
    <property type="match status" value="1"/>
</dbReference>
<dbReference type="RefSeq" id="WP_343797214.1">
    <property type="nucleotide sequence ID" value="NZ_BAAADJ010000012.1"/>
</dbReference>
<sequence length="236" mass="26616">MKKEYWLVIITFIVMQLSGIVGIPVLVAFFEAMGTEGILAKQNAIAYWTLFSFIMGLIIVLWVLRGEFKQVRSKHSMSKEEAAIWGIAGVFLALGAQFIGIQIEYWLGIEAGSENTQYLMAIIEAYPFVIIASSIAGPILEEIVFRKVIFGSIYKRTNFWIAGLSSSFLFALFHFDFAHIILYTFSGLTFAFLYVKTGRIWVPIITHVLFNTFVVVIQLTSKNQSLATHWIFGGSL</sequence>
<proteinExistence type="predicted"/>
<keyword evidence="1" id="KW-0812">Transmembrane</keyword>
<feature type="domain" description="CAAX prenyl protease 2/Lysostaphin resistance protein A-like" evidence="2">
    <location>
        <begin position="127"/>
        <end position="213"/>
    </location>
</feature>
<feature type="transmembrane region" description="Helical" evidence="1">
    <location>
        <begin position="161"/>
        <end position="194"/>
    </location>
</feature>
<keyword evidence="4" id="KW-1185">Reference proteome</keyword>
<dbReference type="EMBL" id="BAAADJ010000012">
    <property type="protein sequence ID" value="GAA0322886.1"/>
    <property type="molecule type" value="Genomic_DNA"/>
</dbReference>
<feature type="transmembrane region" description="Helical" evidence="1">
    <location>
        <begin position="200"/>
        <end position="219"/>
    </location>
</feature>
<evidence type="ECO:0000256" key="1">
    <source>
        <dbReference type="SAM" id="Phobius"/>
    </source>
</evidence>
<feature type="transmembrane region" description="Helical" evidence="1">
    <location>
        <begin position="7"/>
        <end position="30"/>
    </location>
</feature>
<name>A0ABP3FRX6_9BACI</name>
<evidence type="ECO:0000259" key="2">
    <source>
        <dbReference type="Pfam" id="PF02517"/>
    </source>
</evidence>
<dbReference type="PANTHER" id="PTHR36435">
    <property type="entry name" value="SLR1288 PROTEIN"/>
    <property type="match status" value="1"/>
</dbReference>
<organism evidence="3 4">
    <name type="scientific">Bacillus carboniphilus</name>
    <dbReference type="NCBI Taxonomy" id="86663"/>
    <lineage>
        <taxon>Bacteria</taxon>
        <taxon>Bacillati</taxon>
        <taxon>Bacillota</taxon>
        <taxon>Bacilli</taxon>
        <taxon>Bacillales</taxon>
        <taxon>Bacillaceae</taxon>
        <taxon>Bacillus</taxon>
    </lineage>
</organism>
<feature type="transmembrane region" description="Helical" evidence="1">
    <location>
        <begin position="118"/>
        <end position="140"/>
    </location>
</feature>
<accession>A0ABP3FRX6</accession>
<evidence type="ECO:0000313" key="3">
    <source>
        <dbReference type="EMBL" id="GAA0322886.1"/>
    </source>
</evidence>
<dbReference type="InterPro" id="IPR003675">
    <property type="entry name" value="Rce1/LyrA-like_dom"/>
</dbReference>
<evidence type="ECO:0000313" key="4">
    <source>
        <dbReference type="Proteomes" id="UP001500782"/>
    </source>
</evidence>